<keyword evidence="4 8" id="KW-0028">Amino-acid biosynthesis</keyword>
<keyword evidence="3 8" id="KW-0055">Arginine biosynthesis</keyword>
<dbReference type="GO" id="GO:0005737">
    <property type="term" value="C:cytoplasm"/>
    <property type="evidence" value="ECO:0007669"/>
    <property type="project" value="UniProtKB-SubCell"/>
</dbReference>
<evidence type="ECO:0000256" key="3">
    <source>
        <dbReference type="ARBA" id="ARBA00022571"/>
    </source>
</evidence>
<dbReference type="SUPFAM" id="SSF55729">
    <property type="entry name" value="Acyl-CoA N-acyltransferases (Nat)"/>
    <property type="match status" value="1"/>
</dbReference>
<evidence type="ECO:0000256" key="4">
    <source>
        <dbReference type="ARBA" id="ARBA00022605"/>
    </source>
</evidence>
<dbReference type="KEGG" id="hyf:DTO96_101079"/>
<proteinExistence type="inferred from homology"/>
<dbReference type="UniPathway" id="UPA00068">
    <property type="reaction ID" value="UER00106"/>
</dbReference>
<accession>A0A345DAG1</accession>
<comment type="miscellaneous">
    <text evidence="8">In bacteria which possess the bifunctional enzyme ornithine acetyltransferase/N-acetylglutamate synthase (ArgJ), ArgA fulfills an anaplerotic role.</text>
</comment>
<keyword evidence="11" id="KW-1185">Reference proteome</keyword>
<dbReference type="GO" id="GO:0006526">
    <property type="term" value="P:L-arginine biosynthetic process"/>
    <property type="evidence" value="ECO:0007669"/>
    <property type="project" value="UniProtKB-UniRule"/>
</dbReference>
<dbReference type="CDD" id="cd04237">
    <property type="entry name" value="AAK_NAGS-ABP"/>
    <property type="match status" value="1"/>
</dbReference>
<dbReference type="EC" id="2.3.1.1" evidence="8"/>
<dbReference type="InterPro" id="IPR033719">
    <property type="entry name" value="NAGS_kin"/>
</dbReference>
<evidence type="ECO:0000256" key="6">
    <source>
        <dbReference type="ARBA" id="ARBA00023315"/>
    </source>
</evidence>
<sequence>MTTETTPSLIDNPALFVQWLRDVAPYVHAFRDKTFVIAFGGELIEQGRLEDLVFDVSLLKAMGMRIVLIHGARPQIEKQLSLRGIPSDFINGVRITNVETLEAVKEACGALRLSIEAVFSQGLPNTPMSGSSINVVSGNFLTAKPVGVLNGVDYLHAGVVRKVNRDAIHNQLAQGQVVLLSPLGFSPTGEVFNLSTPEVAAAVASQLHADKLILLSHENLIDEDNNAIAEIDVEQARAMAEQMPLGQFLRLCLTASWVAVQSGVPRAHIVPVDTDGALLLELFQHDGVGTMITKNLLETLREAAFDDLGGILQLITPLEQDGTLVARGREKLESELPFFSVVEHDNMILGCAALYPFPEEKMAEMACFSIDPEMKGMGLGERILAHMEKRARKQGVTQLFVLTTRASHWFLKHGFVAGNVDDLPSDKKRMYNWQRKSQIFIKKIG</sequence>
<dbReference type="AlphaFoldDB" id="A0A345DAG1"/>
<dbReference type="PANTHER" id="PTHR30602">
    <property type="entry name" value="AMINO-ACID ACETYLTRANSFERASE"/>
    <property type="match status" value="1"/>
</dbReference>
<dbReference type="PROSITE" id="PS51186">
    <property type="entry name" value="GNAT"/>
    <property type="match status" value="1"/>
</dbReference>
<dbReference type="InterPro" id="IPR036393">
    <property type="entry name" value="AceGlu_kinase-like_sf"/>
</dbReference>
<evidence type="ECO:0000256" key="8">
    <source>
        <dbReference type="HAMAP-Rule" id="MF_01105"/>
    </source>
</evidence>
<comment type="subcellular location">
    <subcellularLocation>
        <location evidence="8">Cytoplasm</location>
    </subcellularLocation>
</comment>
<comment type="pathway">
    <text evidence="1 8">Amino-acid biosynthesis; L-arginine biosynthesis; N(2)-acetyl-L-ornithine from L-glutamate: step 1/4.</text>
</comment>
<dbReference type="CDD" id="cd04301">
    <property type="entry name" value="NAT_SF"/>
    <property type="match status" value="1"/>
</dbReference>
<dbReference type="SUPFAM" id="SSF53633">
    <property type="entry name" value="Carbamate kinase-like"/>
    <property type="match status" value="1"/>
</dbReference>
<evidence type="ECO:0000256" key="5">
    <source>
        <dbReference type="ARBA" id="ARBA00022679"/>
    </source>
</evidence>
<name>A0A345DAG1_9BURK</name>
<dbReference type="Gene3D" id="3.40.1160.10">
    <property type="entry name" value="Acetylglutamate kinase-like"/>
    <property type="match status" value="1"/>
</dbReference>
<reference evidence="11" key="1">
    <citation type="submission" date="2018-07" db="EMBL/GenBank/DDBJ databases">
        <authorList>
            <person name="Kim H."/>
        </authorList>
    </citation>
    <scope>NUCLEOTIDE SEQUENCE [LARGE SCALE GENOMIC DNA]</scope>
    <source>
        <strain evidence="11">F02</strain>
    </source>
</reference>
<keyword evidence="8" id="KW-0963">Cytoplasm</keyword>
<dbReference type="NCBIfam" id="NF003641">
    <property type="entry name" value="PRK05279.1"/>
    <property type="match status" value="1"/>
</dbReference>
<comment type="catalytic activity">
    <reaction evidence="7 8">
        <text>L-glutamate + acetyl-CoA = N-acetyl-L-glutamate + CoA + H(+)</text>
        <dbReference type="Rhea" id="RHEA:24292"/>
        <dbReference type="ChEBI" id="CHEBI:15378"/>
        <dbReference type="ChEBI" id="CHEBI:29985"/>
        <dbReference type="ChEBI" id="CHEBI:44337"/>
        <dbReference type="ChEBI" id="CHEBI:57287"/>
        <dbReference type="ChEBI" id="CHEBI:57288"/>
        <dbReference type="EC" id="2.3.1.1"/>
    </reaction>
</comment>
<feature type="domain" description="N-acetyltransferase" evidence="9">
    <location>
        <begin position="298"/>
        <end position="435"/>
    </location>
</feature>
<dbReference type="Proteomes" id="UP000252182">
    <property type="component" value="Chromosome"/>
</dbReference>
<evidence type="ECO:0000256" key="7">
    <source>
        <dbReference type="ARBA" id="ARBA00048372"/>
    </source>
</evidence>
<evidence type="ECO:0000256" key="2">
    <source>
        <dbReference type="ARBA" id="ARBA00009145"/>
    </source>
</evidence>
<evidence type="ECO:0000259" key="9">
    <source>
        <dbReference type="PROSITE" id="PS51186"/>
    </source>
</evidence>
<dbReference type="PANTHER" id="PTHR30602:SF12">
    <property type="entry name" value="AMINO-ACID ACETYLTRANSFERASE NAGS1, CHLOROPLASTIC-RELATED"/>
    <property type="match status" value="1"/>
</dbReference>
<dbReference type="HAMAP" id="MF_01105">
    <property type="entry name" value="N_acetyl_glu_synth"/>
    <property type="match status" value="1"/>
</dbReference>
<comment type="similarity">
    <text evidence="2 8">Belongs to the acetyltransferase family. ArgA subfamily.</text>
</comment>
<dbReference type="EMBL" id="CP031124">
    <property type="protein sequence ID" value="AXF85349.1"/>
    <property type="molecule type" value="Genomic_DNA"/>
</dbReference>
<dbReference type="InterPro" id="IPR010167">
    <property type="entry name" value="NH2A_AcTrfase"/>
</dbReference>
<dbReference type="PIRSF" id="PIRSF000423">
    <property type="entry name" value="ArgA"/>
    <property type="match status" value="1"/>
</dbReference>
<dbReference type="InterPro" id="IPR016181">
    <property type="entry name" value="Acyl_CoA_acyltransferase"/>
</dbReference>
<evidence type="ECO:0000313" key="10">
    <source>
        <dbReference type="EMBL" id="AXF85349.1"/>
    </source>
</evidence>
<keyword evidence="5 8" id="KW-0808">Transferase</keyword>
<dbReference type="Pfam" id="PF00583">
    <property type="entry name" value="Acetyltransf_1"/>
    <property type="match status" value="1"/>
</dbReference>
<gene>
    <name evidence="8 10" type="primary">argA</name>
    <name evidence="10" type="ORF">DTO96_101079</name>
</gene>
<dbReference type="InterPro" id="IPR000182">
    <property type="entry name" value="GNAT_dom"/>
</dbReference>
<dbReference type="Pfam" id="PF00696">
    <property type="entry name" value="AA_kinase"/>
    <property type="match status" value="1"/>
</dbReference>
<dbReference type="GO" id="GO:0004042">
    <property type="term" value="F:L-glutamate N-acetyltransferase activity"/>
    <property type="evidence" value="ECO:0007669"/>
    <property type="project" value="UniProtKB-UniRule"/>
</dbReference>
<evidence type="ECO:0000313" key="11">
    <source>
        <dbReference type="Proteomes" id="UP000252182"/>
    </source>
</evidence>
<dbReference type="NCBIfam" id="TIGR01890">
    <property type="entry name" value="N-Ac-Glu-synth"/>
    <property type="match status" value="1"/>
</dbReference>
<evidence type="ECO:0000256" key="1">
    <source>
        <dbReference type="ARBA" id="ARBA00004925"/>
    </source>
</evidence>
<protein>
    <recommendedName>
        <fullName evidence="8">Amino-acid acetyltransferase</fullName>
        <ecNumber evidence="8">2.3.1.1</ecNumber>
    </recommendedName>
    <alternativeName>
        <fullName evidence="8">N-acetylglutamate synthase</fullName>
        <shortName evidence="8">AGS</shortName>
        <shortName evidence="8">NAGS</shortName>
    </alternativeName>
</protein>
<keyword evidence="6 8" id="KW-0012">Acyltransferase</keyword>
<dbReference type="Gene3D" id="3.40.630.30">
    <property type="match status" value="1"/>
</dbReference>
<dbReference type="RefSeq" id="WP_114562555.1">
    <property type="nucleotide sequence ID" value="NZ_CP031124.1"/>
</dbReference>
<dbReference type="InterPro" id="IPR001048">
    <property type="entry name" value="Asp/Glu/Uridylate_kinase"/>
</dbReference>
<dbReference type="OrthoDB" id="9802238at2"/>
<organism evidence="10 11">
    <name type="scientific">Ephemeroptericola cinctiostellae</name>
    <dbReference type="NCBI Taxonomy" id="2268024"/>
    <lineage>
        <taxon>Bacteria</taxon>
        <taxon>Pseudomonadati</taxon>
        <taxon>Pseudomonadota</taxon>
        <taxon>Betaproteobacteria</taxon>
        <taxon>Burkholderiales</taxon>
        <taxon>Burkholderiaceae</taxon>
        <taxon>Ephemeroptericola</taxon>
    </lineage>
</organism>